<sequence length="123" mass="13995">MSICFALLIFGSTARAKHDVALPSRMADTRRSYTYDPVGAGDQPYRMESGQLWRQYLIGAIVFMESSRHRRRRRMSKMGNKIFIIIVIIKPLPAHYGPRVSSQKKNSICGVHGIDVDDDELLI</sequence>
<feature type="chain" id="PRO_5035919986" evidence="1">
    <location>
        <begin position="17"/>
        <end position="123"/>
    </location>
</feature>
<gene>
    <name evidence="2" type="primary">jg21346</name>
    <name evidence="2" type="ORF">PAEG_LOCUS20794</name>
</gene>
<dbReference type="OrthoDB" id="10471793at2759"/>
<feature type="signal peptide" evidence="1">
    <location>
        <begin position="1"/>
        <end position="16"/>
    </location>
</feature>
<keyword evidence="3" id="KW-1185">Reference proteome</keyword>
<accession>A0A8S4S4N5</accession>
<evidence type="ECO:0000256" key="1">
    <source>
        <dbReference type="SAM" id="SignalP"/>
    </source>
</evidence>
<evidence type="ECO:0000313" key="3">
    <source>
        <dbReference type="Proteomes" id="UP000838756"/>
    </source>
</evidence>
<keyword evidence="1" id="KW-0732">Signal</keyword>
<proteinExistence type="predicted"/>
<organism evidence="2 3">
    <name type="scientific">Pararge aegeria aegeria</name>
    <dbReference type="NCBI Taxonomy" id="348720"/>
    <lineage>
        <taxon>Eukaryota</taxon>
        <taxon>Metazoa</taxon>
        <taxon>Ecdysozoa</taxon>
        <taxon>Arthropoda</taxon>
        <taxon>Hexapoda</taxon>
        <taxon>Insecta</taxon>
        <taxon>Pterygota</taxon>
        <taxon>Neoptera</taxon>
        <taxon>Endopterygota</taxon>
        <taxon>Lepidoptera</taxon>
        <taxon>Glossata</taxon>
        <taxon>Ditrysia</taxon>
        <taxon>Papilionoidea</taxon>
        <taxon>Nymphalidae</taxon>
        <taxon>Satyrinae</taxon>
        <taxon>Satyrini</taxon>
        <taxon>Parargina</taxon>
        <taxon>Pararge</taxon>
    </lineage>
</organism>
<dbReference type="Proteomes" id="UP000838756">
    <property type="component" value="Unassembled WGS sequence"/>
</dbReference>
<reference evidence="2" key="1">
    <citation type="submission" date="2022-03" db="EMBL/GenBank/DDBJ databases">
        <authorList>
            <person name="Lindestad O."/>
        </authorList>
    </citation>
    <scope>NUCLEOTIDE SEQUENCE</scope>
</reference>
<dbReference type="AlphaFoldDB" id="A0A8S4S4N5"/>
<dbReference type="EMBL" id="CAKXAJ010025866">
    <property type="protein sequence ID" value="CAH2244894.1"/>
    <property type="molecule type" value="Genomic_DNA"/>
</dbReference>
<name>A0A8S4S4N5_9NEOP</name>
<comment type="caution">
    <text evidence="2">The sequence shown here is derived from an EMBL/GenBank/DDBJ whole genome shotgun (WGS) entry which is preliminary data.</text>
</comment>
<evidence type="ECO:0000313" key="2">
    <source>
        <dbReference type="EMBL" id="CAH2244894.1"/>
    </source>
</evidence>
<protein>
    <submittedName>
        <fullName evidence="2">Jg21346 protein</fullName>
    </submittedName>
</protein>